<comment type="caution">
    <text evidence="1">The sequence shown here is derived from an EMBL/GenBank/DDBJ whole genome shotgun (WGS) entry which is preliminary data.</text>
</comment>
<organism evidence="1 2">
    <name type="scientific">Ixodes persulcatus</name>
    <name type="common">Taiga tick</name>
    <dbReference type="NCBI Taxonomy" id="34615"/>
    <lineage>
        <taxon>Eukaryota</taxon>
        <taxon>Metazoa</taxon>
        <taxon>Ecdysozoa</taxon>
        <taxon>Arthropoda</taxon>
        <taxon>Chelicerata</taxon>
        <taxon>Arachnida</taxon>
        <taxon>Acari</taxon>
        <taxon>Parasitiformes</taxon>
        <taxon>Ixodida</taxon>
        <taxon>Ixodoidea</taxon>
        <taxon>Ixodidae</taxon>
        <taxon>Ixodinae</taxon>
        <taxon>Ixodes</taxon>
    </lineage>
</organism>
<accession>A0AC60Q8L3</accession>
<reference evidence="1 2" key="1">
    <citation type="journal article" date="2020" name="Cell">
        <title>Large-Scale Comparative Analyses of Tick Genomes Elucidate Their Genetic Diversity and Vector Capacities.</title>
        <authorList>
            <consortium name="Tick Genome and Microbiome Consortium (TIGMIC)"/>
            <person name="Jia N."/>
            <person name="Wang J."/>
            <person name="Shi W."/>
            <person name="Du L."/>
            <person name="Sun Y."/>
            <person name="Zhan W."/>
            <person name="Jiang J.F."/>
            <person name="Wang Q."/>
            <person name="Zhang B."/>
            <person name="Ji P."/>
            <person name="Bell-Sakyi L."/>
            <person name="Cui X.M."/>
            <person name="Yuan T.T."/>
            <person name="Jiang B.G."/>
            <person name="Yang W.F."/>
            <person name="Lam T.T."/>
            <person name="Chang Q.C."/>
            <person name="Ding S.J."/>
            <person name="Wang X.J."/>
            <person name="Zhu J.G."/>
            <person name="Ruan X.D."/>
            <person name="Zhao L."/>
            <person name="Wei J.T."/>
            <person name="Ye R.Z."/>
            <person name="Que T.C."/>
            <person name="Du C.H."/>
            <person name="Zhou Y.H."/>
            <person name="Cheng J.X."/>
            <person name="Dai P.F."/>
            <person name="Guo W.B."/>
            <person name="Han X.H."/>
            <person name="Huang E.J."/>
            <person name="Li L.F."/>
            <person name="Wei W."/>
            <person name="Gao Y.C."/>
            <person name="Liu J.Z."/>
            <person name="Shao H.Z."/>
            <person name="Wang X."/>
            <person name="Wang C.C."/>
            <person name="Yang T.C."/>
            <person name="Huo Q.B."/>
            <person name="Li W."/>
            <person name="Chen H.Y."/>
            <person name="Chen S.E."/>
            <person name="Zhou L.G."/>
            <person name="Ni X.B."/>
            <person name="Tian J.H."/>
            <person name="Sheng Y."/>
            <person name="Liu T."/>
            <person name="Pan Y.S."/>
            <person name="Xia L.Y."/>
            <person name="Li J."/>
            <person name="Zhao F."/>
            <person name="Cao W.C."/>
        </authorList>
    </citation>
    <scope>NUCLEOTIDE SEQUENCE [LARGE SCALE GENOMIC DNA]</scope>
    <source>
        <strain evidence="1">Iper-2018</strain>
    </source>
</reference>
<evidence type="ECO:0000313" key="1">
    <source>
        <dbReference type="EMBL" id="KAG0430113.1"/>
    </source>
</evidence>
<evidence type="ECO:0000313" key="2">
    <source>
        <dbReference type="Proteomes" id="UP000805193"/>
    </source>
</evidence>
<proteinExistence type="predicted"/>
<name>A0AC60Q8L3_IXOPE</name>
<dbReference type="Proteomes" id="UP000805193">
    <property type="component" value="Unassembled WGS sequence"/>
</dbReference>
<gene>
    <name evidence="1" type="ORF">HPB47_022993</name>
</gene>
<keyword evidence="2" id="KW-1185">Reference proteome</keyword>
<dbReference type="EMBL" id="JABSTQ010009352">
    <property type="protein sequence ID" value="KAG0430113.1"/>
    <property type="molecule type" value="Genomic_DNA"/>
</dbReference>
<protein>
    <submittedName>
        <fullName evidence="1">Uncharacterized protein</fullName>
    </submittedName>
</protein>
<sequence length="257" mass="28683">MKSPRLYNHIRDSEILALPSKSTLKRYMAVYRSAFGFSHKVLRQLKNKTLNMDDFKKHGGLLVDELKLSQHLCVNQSGHIEGFLDLEKYTSTTDKCVESDHGMVIMFVPFVGKWSQIIGTFATNGNMKGEMLAEVLIEAAILTEQSGLFVDFITCDGASWNRKMWKVLGVQGTANNVKCKVDHPVDASRTLHFISDFPHLIKCLRNGLLKCGFNTPGDHPGRDMPEELVDSSASRQLSASGSLFIARSNSFLTLLSK</sequence>